<evidence type="ECO:0000259" key="7">
    <source>
        <dbReference type="SMART" id="SM00813"/>
    </source>
</evidence>
<comment type="catalytic activity">
    <reaction evidence="1">
        <text>Hydrolysis of terminal non-reducing alpha-L-arabinofuranoside residues in alpha-L-arabinosides.</text>
        <dbReference type="EC" id="3.2.1.55"/>
    </reaction>
</comment>
<feature type="domain" description="Alpha-L-arabinofuranosidase C-terminal" evidence="7">
    <location>
        <begin position="445"/>
        <end position="811"/>
    </location>
</feature>
<dbReference type="SMART" id="SM00813">
    <property type="entry name" value="Alpha-L-AF_C"/>
    <property type="match status" value="1"/>
</dbReference>
<dbReference type="Proteomes" id="UP000094067">
    <property type="component" value="Unassembled WGS sequence"/>
</dbReference>
<evidence type="ECO:0000313" key="8">
    <source>
        <dbReference type="EMBL" id="ODM07201.1"/>
    </source>
</evidence>
<comment type="similarity">
    <text evidence="2">Belongs to the glycosyl hydrolase 51 family.</text>
</comment>
<evidence type="ECO:0000256" key="2">
    <source>
        <dbReference type="ARBA" id="ARBA00007186"/>
    </source>
</evidence>
<dbReference type="InterPro" id="IPR055235">
    <property type="entry name" value="ASD1_cat"/>
</dbReference>
<dbReference type="InterPro" id="IPR051563">
    <property type="entry name" value="Glycosyl_Hydrolase_51"/>
</dbReference>
<accession>A0A1E3AFK8</accession>
<dbReference type="InterPro" id="IPR017853">
    <property type="entry name" value="GH"/>
</dbReference>
<evidence type="ECO:0000256" key="4">
    <source>
        <dbReference type="ARBA" id="ARBA00022729"/>
    </source>
</evidence>
<dbReference type="PANTHER" id="PTHR31776">
    <property type="entry name" value="ALPHA-L-ARABINOFURANOSIDASE 1"/>
    <property type="match status" value="1"/>
</dbReference>
<comment type="caution">
    <text evidence="8">The sequence shown here is derived from an EMBL/GenBank/DDBJ whole genome shotgun (WGS) entry which is preliminary data.</text>
</comment>
<evidence type="ECO:0000256" key="1">
    <source>
        <dbReference type="ARBA" id="ARBA00001462"/>
    </source>
</evidence>
<dbReference type="InterPro" id="IPR010720">
    <property type="entry name" value="Alpha-L-AF_C"/>
</dbReference>
<dbReference type="Gene3D" id="3.20.20.80">
    <property type="entry name" value="Glycosidases"/>
    <property type="match status" value="1"/>
</dbReference>
<keyword evidence="5 8" id="KW-0378">Hydrolase</keyword>
<sequence length="821" mass="93597">MSRITIRTENKKFPVAPNLYGIFFEDINRAGDGGLYPEMLRNRSFEDSIEPKDCHTEQDGYALVTRAGWRDEFNHGEGLSRWIRKNQTPYTPVPAWYTRQAVMRLEREDTLNKHRQAALSAVFEKGGKLYNTGFNGISLKAGETYSFYMFAKTEHPVSVRVCAEDDSHVFGSMDFLLEGTGYVRYDGSFAADRDGDNARFSICCPEGGEISLGFCSLMSQDTYMGHGLRKDLAEKLKALNPRFLRFPGGCIVEGFSPETAMRFRNVIGPVWERPGHQLMWHYRSYNGLGFHEYLQLCEDLDMEPLYVCNCGMTCQGRALVLFEGEELEDMLQDTLDAIEYAVGGKDTVWGSLRAQMGHPEPFRMNYIEIGNENFGPDYEMRYRKFFDTIRARYPNIRLIANTHLEKQGIPADIVDEHFYSTAEFFAENIHYYDGYDRKGPGIFLGELAVVRGWVGQLYGALGEAAFLIGMERNQDVVELASYAPLLENVNYNAWFPNLIRFNNRESMAIPTYYVWKMFGNSRGENVVEAEEETGILYRPVKGMASLMGPSGLRYKNASWNGRPVGISHELMGRIEEKDGVFRILPPDQEQREEAEKLYGVDPERVFAVFGEEEVTSGAFDIEIYAEEGKEISLGIYSSRMPKEVYVADETHPPKEWNAANVKPFVWRLENGISSFREQAYPEDKYLDEERLVQLQYGQFNRFRYEADGKSMKLYVNGECIHEAAVPSFPAMACAVSDSSTEVIVKIVNFSPEEDEVEISLDCAVETDYKAVVLTGEKQAENSFEEPERVHDEERLLSGAAEQFIYRAPGYSVNVLRIGKKK</sequence>
<evidence type="ECO:0000256" key="3">
    <source>
        <dbReference type="ARBA" id="ARBA00012670"/>
    </source>
</evidence>
<dbReference type="InterPro" id="IPR013780">
    <property type="entry name" value="Glyco_hydro_b"/>
</dbReference>
<dbReference type="EC" id="3.2.1.55" evidence="3"/>
<gene>
    <name evidence="8" type="ORF">BEI61_03091</name>
</gene>
<keyword evidence="8" id="KW-0326">Glycosidase</keyword>
<name>A0A1E3AFK8_9FIRM</name>
<dbReference type="AlphaFoldDB" id="A0A1E3AFK8"/>
<dbReference type="GO" id="GO:0046373">
    <property type="term" value="P:L-arabinose metabolic process"/>
    <property type="evidence" value="ECO:0007669"/>
    <property type="project" value="InterPro"/>
</dbReference>
<dbReference type="PATRIC" id="fig|1432052.4.peg.3444"/>
<dbReference type="Gene3D" id="2.60.40.1180">
    <property type="entry name" value="Golgi alpha-mannosidase II"/>
    <property type="match status" value="1"/>
</dbReference>
<dbReference type="GO" id="GO:0046556">
    <property type="term" value="F:alpha-L-arabinofuranosidase activity"/>
    <property type="evidence" value="ECO:0007669"/>
    <property type="project" value="UniProtKB-EC"/>
</dbReference>
<evidence type="ECO:0000313" key="9">
    <source>
        <dbReference type="Proteomes" id="UP000094067"/>
    </source>
</evidence>
<organism evidence="8 9">
    <name type="scientific">Eisenbergiella tayi</name>
    <dbReference type="NCBI Taxonomy" id="1432052"/>
    <lineage>
        <taxon>Bacteria</taxon>
        <taxon>Bacillati</taxon>
        <taxon>Bacillota</taxon>
        <taxon>Clostridia</taxon>
        <taxon>Lachnospirales</taxon>
        <taxon>Lachnospiraceae</taxon>
        <taxon>Eisenbergiella</taxon>
    </lineage>
</organism>
<keyword evidence="4" id="KW-0732">Signal</keyword>
<reference evidence="8 9" key="1">
    <citation type="submission" date="2016-07" db="EMBL/GenBank/DDBJ databases">
        <title>Characterization of isolates of Eisenbergiella tayi derived from blood cultures, using whole genome sequencing.</title>
        <authorList>
            <person name="Burdz T."/>
            <person name="Wiebe D."/>
            <person name="Huynh C."/>
            <person name="Bernard K."/>
        </authorList>
    </citation>
    <scope>NUCLEOTIDE SEQUENCE [LARGE SCALE GENOMIC DNA]</scope>
    <source>
        <strain evidence="8 9">NML 110608</strain>
    </source>
</reference>
<proteinExistence type="inferred from homology"/>
<evidence type="ECO:0000256" key="5">
    <source>
        <dbReference type="ARBA" id="ARBA00022801"/>
    </source>
</evidence>
<dbReference type="SUPFAM" id="SSF51445">
    <property type="entry name" value="(Trans)glycosidases"/>
    <property type="match status" value="1"/>
</dbReference>
<dbReference type="PANTHER" id="PTHR31776:SF0">
    <property type="entry name" value="ALPHA-L-ARABINOFURANOSIDASE 1"/>
    <property type="match status" value="1"/>
</dbReference>
<evidence type="ECO:0000256" key="6">
    <source>
        <dbReference type="ARBA" id="ARBA00023180"/>
    </source>
</evidence>
<dbReference type="Pfam" id="PF22848">
    <property type="entry name" value="ASD1_dom"/>
    <property type="match status" value="1"/>
</dbReference>
<dbReference type="RefSeq" id="WP_069152901.1">
    <property type="nucleotide sequence ID" value="NZ_MCGH01000002.1"/>
</dbReference>
<dbReference type="EMBL" id="MCGH01000002">
    <property type="protein sequence ID" value="ODM07201.1"/>
    <property type="molecule type" value="Genomic_DNA"/>
</dbReference>
<dbReference type="Pfam" id="PF06964">
    <property type="entry name" value="Alpha-L-AF_C"/>
    <property type="match status" value="1"/>
</dbReference>
<protein>
    <recommendedName>
        <fullName evidence="3">non-reducing end alpha-L-arabinofuranosidase</fullName>
        <ecNumber evidence="3">3.2.1.55</ecNumber>
    </recommendedName>
</protein>
<keyword evidence="6" id="KW-0325">Glycoprotein</keyword>